<dbReference type="AlphaFoldDB" id="A0A0Q2VR23"/>
<feature type="transmembrane region" description="Helical" evidence="1">
    <location>
        <begin position="44"/>
        <end position="65"/>
    </location>
</feature>
<dbReference type="EMBL" id="AACSIE010000015">
    <property type="protein sequence ID" value="EAL9205289.1"/>
    <property type="molecule type" value="Genomic_DNA"/>
</dbReference>
<evidence type="ECO:0000256" key="1">
    <source>
        <dbReference type="SAM" id="Phobius"/>
    </source>
</evidence>
<proteinExistence type="predicted"/>
<evidence type="ECO:0000313" key="11">
    <source>
        <dbReference type="Proteomes" id="UP000557830"/>
    </source>
</evidence>
<evidence type="ECO:0000313" key="3">
    <source>
        <dbReference type="EMBL" id="EAK1510315.1"/>
    </source>
</evidence>
<name>A0A0Q2VR23_CAMCO</name>
<evidence type="ECO:0000313" key="4">
    <source>
        <dbReference type="EMBL" id="EAK5103980.1"/>
    </source>
</evidence>
<dbReference type="Proteomes" id="UP000411403">
    <property type="component" value="Unassembled WGS sequence"/>
</dbReference>
<dbReference type="Proteomes" id="UP000409545">
    <property type="component" value="Unassembled WGS sequence"/>
</dbReference>
<dbReference type="KEGG" id="ccof:VC76_06255"/>
<dbReference type="EMBL" id="AACDUL010000020">
    <property type="protein sequence ID" value="EAK1510315.1"/>
    <property type="molecule type" value="Genomic_DNA"/>
</dbReference>
<keyword evidence="1" id="KW-1133">Transmembrane helix</keyword>
<evidence type="ECO:0000313" key="5">
    <source>
        <dbReference type="EMBL" id="EAL6851354.1"/>
    </source>
</evidence>
<gene>
    <name evidence="4" type="ORF">B9Q54_06845</name>
    <name evidence="2" type="ORF">BU953_01400</name>
    <name evidence="3" type="ORF">CJD00_08650</name>
    <name evidence="5" type="ORF">DSX26_07795</name>
    <name evidence="6" type="ORF">DYU70_09030</name>
</gene>
<reference evidence="9 11" key="2">
    <citation type="submission" date="2018-05" db="EMBL/GenBank/DDBJ databases">
        <authorList>
            <consortium name="NARMS: The National Antimicrobial Resistance Monitoring System"/>
        </authorList>
    </citation>
    <scope>NUCLEOTIDE SEQUENCE [LARGE SCALE GENOMIC DNA]</scope>
    <source>
        <strain evidence="6 10">CVM N17C171</strain>
        <strain evidence="5 7">CVM N17C548</strain>
        <strain evidence="2 11">FSIS1609200</strain>
        <strain evidence="4 9">FSIS1711007</strain>
    </source>
</reference>
<feature type="transmembrane region" description="Helical" evidence="1">
    <location>
        <begin position="19"/>
        <end position="38"/>
    </location>
</feature>
<accession>A0A0Q2VR23</accession>
<sequence length="89" mass="10913">MFDFFINYMIFCAKDLSKLFLGTLALFLFAFFGFMFFICEGVFLYVLLFCEIILFLYMLLGIFYIRNQKLFYKIFDYFIALQKLFKRKI</sequence>
<keyword evidence="1" id="KW-0472">Membrane</keyword>
<evidence type="ECO:0000313" key="8">
    <source>
        <dbReference type="Proteomes" id="UP000361993"/>
    </source>
</evidence>
<dbReference type="Proteomes" id="UP000352088">
    <property type="component" value="Unassembled WGS sequence"/>
</dbReference>
<dbReference type="EMBL" id="AACQHW010000008">
    <property type="protein sequence ID" value="EAL6851354.1"/>
    <property type="molecule type" value="Genomic_DNA"/>
</dbReference>
<evidence type="ECO:0000313" key="6">
    <source>
        <dbReference type="EMBL" id="EAL9205289.1"/>
    </source>
</evidence>
<reference evidence="3 8" key="1">
    <citation type="submission" date="2018-05" db="EMBL/GenBank/DDBJ databases">
        <authorList>
            <consortium name="GenomeTrakr network: Whole genome sequencing for foodborne pathogen traceback"/>
        </authorList>
    </citation>
    <scope>NUCLEOTIDE SEQUENCE [LARGE SCALE GENOMIC DNA]</scope>
    <source>
        <strain evidence="3 8">NC_C6016</strain>
    </source>
</reference>
<evidence type="ECO:0000313" key="10">
    <source>
        <dbReference type="Proteomes" id="UP000411403"/>
    </source>
</evidence>
<dbReference type="Proteomes" id="UP000361993">
    <property type="component" value="Unassembled WGS sequence"/>
</dbReference>
<evidence type="ECO:0000313" key="9">
    <source>
        <dbReference type="Proteomes" id="UP000409545"/>
    </source>
</evidence>
<evidence type="ECO:0000313" key="7">
    <source>
        <dbReference type="Proteomes" id="UP000352088"/>
    </source>
</evidence>
<evidence type="ECO:0000313" key="2">
    <source>
        <dbReference type="EMBL" id="EAJ1076286.1"/>
    </source>
</evidence>
<dbReference type="KEGG" id="ccoo:ATE51_01070"/>
<organism evidence="4 9">
    <name type="scientific">Campylobacter coli</name>
    <dbReference type="NCBI Taxonomy" id="195"/>
    <lineage>
        <taxon>Bacteria</taxon>
        <taxon>Pseudomonadati</taxon>
        <taxon>Campylobacterota</taxon>
        <taxon>Epsilonproteobacteria</taxon>
        <taxon>Campylobacterales</taxon>
        <taxon>Campylobacteraceae</taxon>
        <taxon>Campylobacter</taxon>
    </lineage>
</organism>
<keyword evidence="1" id="KW-0812">Transmembrane</keyword>
<dbReference type="EMBL" id="AABUYW010000002">
    <property type="protein sequence ID" value="EAJ1076286.1"/>
    <property type="molecule type" value="Genomic_DNA"/>
</dbReference>
<dbReference type="Proteomes" id="UP000557830">
    <property type="component" value="Unassembled WGS sequence"/>
</dbReference>
<protein>
    <submittedName>
        <fullName evidence="4">Uncharacterized protein</fullName>
    </submittedName>
</protein>
<comment type="caution">
    <text evidence="4">The sequence shown here is derived from an EMBL/GenBank/DDBJ whole genome shotgun (WGS) entry which is preliminary data.</text>
</comment>
<dbReference type="EMBL" id="AACGUZ010000011">
    <property type="protein sequence ID" value="EAK5103980.1"/>
    <property type="molecule type" value="Genomic_DNA"/>
</dbReference>